<evidence type="ECO:0000313" key="7">
    <source>
        <dbReference type="EMBL" id="VAW63881.1"/>
    </source>
</evidence>
<keyword evidence="4 6" id="KW-1133">Transmembrane helix</keyword>
<feature type="transmembrane region" description="Helical" evidence="6">
    <location>
        <begin position="250"/>
        <end position="272"/>
    </location>
</feature>
<dbReference type="Pfam" id="PF13520">
    <property type="entry name" value="AA_permease_2"/>
    <property type="match status" value="1"/>
</dbReference>
<feature type="transmembrane region" description="Helical" evidence="6">
    <location>
        <begin position="103"/>
        <end position="125"/>
    </location>
</feature>
<gene>
    <name evidence="7" type="ORF">MNBD_GAMMA09-1135</name>
</gene>
<comment type="subcellular location">
    <subcellularLocation>
        <location evidence="1">Cell membrane</location>
        <topology evidence="1">Multi-pass membrane protein</topology>
    </subcellularLocation>
</comment>
<keyword evidence="5 6" id="KW-0472">Membrane</keyword>
<feature type="transmembrane region" description="Helical" evidence="6">
    <location>
        <begin position="145"/>
        <end position="166"/>
    </location>
</feature>
<dbReference type="GO" id="GO:0005886">
    <property type="term" value="C:plasma membrane"/>
    <property type="evidence" value="ECO:0007669"/>
    <property type="project" value="UniProtKB-SubCell"/>
</dbReference>
<keyword evidence="2" id="KW-1003">Cell membrane</keyword>
<dbReference type="PANTHER" id="PTHR42770">
    <property type="entry name" value="AMINO ACID TRANSPORTER-RELATED"/>
    <property type="match status" value="1"/>
</dbReference>
<dbReference type="GO" id="GO:0022857">
    <property type="term" value="F:transmembrane transporter activity"/>
    <property type="evidence" value="ECO:0007669"/>
    <property type="project" value="InterPro"/>
</dbReference>
<feature type="transmembrane region" description="Helical" evidence="6">
    <location>
        <begin position="31"/>
        <end position="52"/>
    </location>
</feature>
<evidence type="ECO:0000256" key="6">
    <source>
        <dbReference type="SAM" id="Phobius"/>
    </source>
</evidence>
<dbReference type="AlphaFoldDB" id="A0A3B0X7Z8"/>
<dbReference type="InterPro" id="IPR002293">
    <property type="entry name" value="AA/rel_permease1"/>
</dbReference>
<proteinExistence type="predicted"/>
<dbReference type="InterPro" id="IPR050367">
    <property type="entry name" value="APC_superfamily"/>
</dbReference>
<keyword evidence="3 6" id="KW-0812">Transmembrane</keyword>
<reference evidence="7" key="1">
    <citation type="submission" date="2018-06" db="EMBL/GenBank/DDBJ databases">
        <authorList>
            <person name="Zhirakovskaya E."/>
        </authorList>
    </citation>
    <scope>NUCLEOTIDE SEQUENCE</scope>
</reference>
<organism evidence="7">
    <name type="scientific">hydrothermal vent metagenome</name>
    <dbReference type="NCBI Taxonomy" id="652676"/>
    <lineage>
        <taxon>unclassified sequences</taxon>
        <taxon>metagenomes</taxon>
        <taxon>ecological metagenomes</taxon>
    </lineage>
</organism>
<feature type="transmembrane region" description="Helical" evidence="6">
    <location>
        <begin position="278"/>
        <end position="300"/>
    </location>
</feature>
<feature type="transmembrane region" description="Helical" evidence="6">
    <location>
        <begin position="64"/>
        <end position="82"/>
    </location>
</feature>
<sequence>MAFQFRLQQMPISGWALINLKGAKNVARWELVTVGVKFSVLSLLSIAGIYYLKPELVSPTTYPPAVDILFSLSITFFAYEGFRVITNTAEDMETPSKTLPASIMTSILLVMILYVAVSFAVFGSLSSHEVIAAKDFALAEAALPLFGQFGFSIVAITALIATASAINANLYAVTNVTYQLAKDGELPSIFGKKIAHSREGLIISGVLIIILSLTLNLSEIAATGSISILFIHTVTHVGHLKIISKTGASITMFSLAIILSLSAMLLALVYISKTSNEIAFILLSFIISAAVIEFFLQHLLRKKTQPRI</sequence>
<accession>A0A3B0X7Z8</accession>
<dbReference type="Gene3D" id="1.20.1740.10">
    <property type="entry name" value="Amino acid/polyamine transporter I"/>
    <property type="match status" value="1"/>
</dbReference>
<evidence type="ECO:0000256" key="5">
    <source>
        <dbReference type="ARBA" id="ARBA00023136"/>
    </source>
</evidence>
<name>A0A3B0X7Z8_9ZZZZ</name>
<evidence type="ECO:0000256" key="1">
    <source>
        <dbReference type="ARBA" id="ARBA00004651"/>
    </source>
</evidence>
<dbReference type="EMBL" id="UOFI01000050">
    <property type="protein sequence ID" value="VAW63881.1"/>
    <property type="molecule type" value="Genomic_DNA"/>
</dbReference>
<evidence type="ECO:0000256" key="3">
    <source>
        <dbReference type="ARBA" id="ARBA00022692"/>
    </source>
</evidence>
<evidence type="ECO:0008006" key="8">
    <source>
        <dbReference type="Google" id="ProtNLM"/>
    </source>
</evidence>
<protein>
    <recommendedName>
        <fullName evidence="8">Amino acid permease</fullName>
    </recommendedName>
</protein>
<evidence type="ECO:0000256" key="2">
    <source>
        <dbReference type="ARBA" id="ARBA00022475"/>
    </source>
</evidence>
<dbReference type="PANTHER" id="PTHR42770:SF11">
    <property type="entry name" value="INNER MEMBRANE TRANSPORT PROTEIN YBAT"/>
    <property type="match status" value="1"/>
</dbReference>
<evidence type="ECO:0000256" key="4">
    <source>
        <dbReference type="ARBA" id="ARBA00022989"/>
    </source>
</evidence>
<feature type="transmembrane region" description="Helical" evidence="6">
    <location>
        <begin position="200"/>
        <end position="218"/>
    </location>
</feature>